<dbReference type="CDD" id="cd00761">
    <property type="entry name" value="Glyco_tranf_GTA_type"/>
    <property type="match status" value="1"/>
</dbReference>
<name>A0A176W1T8_MARPO</name>
<evidence type="ECO:0000313" key="3">
    <source>
        <dbReference type="Proteomes" id="UP000077202"/>
    </source>
</evidence>
<proteinExistence type="predicted"/>
<evidence type="ECO:0000313" key="2">
    <source>
        <dbReference type="EMBL" id="OAE27017.1"/>
    </source>
</evidence>
<gene>
    <name evidence="2" type="ORF">AXG93_1774s1270</name>
</gene>
<reference evidence="2" key="1">
    <citation type="submission" date="2016-03" db="EMBL/GenBank/DDBJ databases">
        <title>Mechanisms controlling the formation of the plant cell surface in tip-growing cells are functionally conserved among land plants.</title>
        <authorList>
            <person name="Honkanen S."/>
            <person name="Jones V.A."/>
            <person name="Morieri G."/>
            <person name="Champion C."/>
            <person name="Hetherington A.J."/>
            <person name="Kelly S."/>
            <person name="Saint-Marcoux D."/>
            <person name="Proust H."/>
            <person name="Prescott H."/>
            <person name="Dolan L."/>
        </authorList>
    </citation>
    <scope>NUCLEOTIDE SEQUENCE [LARGE SCALE GENOMIC DNA]</scope>
    <source>
        <tissue evidence="2">Whole gametophyte</tissue>
    </source>
</reference>
<keyword evidence="1" id="KW-1133">Transmembrane helix</keyword>
<dbReference type="AlphaFoldDB" id="A0A176W1T8"/>
<comment type="caution">
    <text evidence="2">The sequence shown here is derived from an EMBL/GenBank/DDBJ whole genome shotgun (WGS) entry which is preliminary data.</text>
</comment>
<dbReference type="InterPro" id="IPR029044">
    <property type="entry name" value="Nucleotide-diphossugar_trans"/>
</dbReference>
<sequence length="951" mass="108312">MRRELDNNRHNSVSICVKRLDCGTASSIAPMGPAAARNGDTAEMIYREFPGARRAKGMSGKSMQVAAWLTCLQFAFALYATFLLYFMSPSVDLLNPRPDITWVTQFAKIANLPFRSYGGRGPASIKLEQQASPMLSKPLVCETETITFEQKKSNDSKMIGMKSGLYNEIIEFQQRTRGCETIDELMNLPSTSSGRVKPKVTVVLNHFQRKTLCAQLDALLDQTLPFHNIWVLAFGSPNEHSLRRIVETYNDSRISFVGSTYDFKYYGRFQMALQAEESDYVYMLDDDMIPGRKMLEILSHVAGTEKYHNAVLGSIGRVLPFRQKDYSFPSYRKPGSREAGIYIPDPAYNIIVDRMVQVDFLSSSWFLSADLVKTLFVETPFTFQTGEDLHLSYQLQKYRDAGSFVVPIDPNNKDTWGDSEHRLAQVSETTVIHSNIVKIRDEQWWRTLSRGYMTQWAAMHPQQCDVLFYAHSLSEVADLAPMILRFRATPGKKAYVVVTGGAHCPCEEAAVLLGWSPSNCHERRFKIFDLEVGSIHKAASESSIIQEIFASMKGLIRIHNPSLIFTVSDLDDKVRDALKVAASRGNTTLVQLPRASIKHALWIPDVKSASLRNWNKMKISINIITQSRPRSLQRLLNSITTAHFLGDTIDFSFNMDSKVDSETLNVVNNFVWPYGNKVVRRRIIQGGLIRAVSESWYPTSDDDYGLLLEDDIEVSPFFYMWLKYALLVYRYDPAVSLPELNAIALYTPRVVEVVKERPVWNATEFFKYSHPNMPYLHQLPCSWGSLFFPQRWREFYKYMGMRYTADAKKNPVQIPRSRTNGWQASWKKFLIDVMYLRGYVTLYPNFPNQTSFSTNHLEPGAHINATDNVLKHKREDFEVPLIYEDFWQHLPNQKLPPASKLPVLNLFNQAASLKGLKAAGAKLGQDVMQCERTQVVAVDQGTGEPVQCSTF</sequence>
<dbReference type="EMBL" id="LVLJ01002001">
    <property type="protein sequence ID" value="OAE27017.1"/>
    <property type="molecule type" value="Genomic_DNA"/>
</dbReference>
<feature type="transmembrane region" description="Helical" evidence="1">
    <location>
        <begin position="65"/>
        <end position="87"/>
    </location>
</feature>
<keyword evidence="1" id="KW-0472">Membrane</keyword>
<organism evidence="2 3">
    <name type="scientific">Marchantia polymorpha subsp. ruderalis</name>
    <dbReference type="NCBI Taxonomy" id="1480154"/>
    <lineage>
        <taxon>Eukaryota</taxon>
        <taxon>Viridiplantae</taxon>
        <taxon>Streptophyta</taxon>
        <taxon>Embryophyta</taxon>
        <taxon>Marchantiophyta</taxon>
        <taxon>Marchantiopsida</taxon>
        <taxon>Marchantiidae</taxon>
        <taxon>Marchantiales</taxon>
        <taxon>Marchantiaceae</taxon>
        <taxon>Marchantia</taxon>
    </lineage>
</organism>
<protein>
    <submittedName>
        <fullName evidence="2">Uncharacterized protein</fullName>
    </submittedName>
</protein>
<dbReference type="PANTHER" id="PTHR33604">
    <property type="entry name" value="OSJNBA0004B13.7 PROTEIN"/>
    <property type="match status" value="1"/>
</dbReference>
<dbReference type="Gene3D" id="3.90.550.10">
    <property type="entry name" value="Spore Coat Polysaccharide Biosynthesis Protein SpsA, Chain A"/>
    <property type="match status" value="2"/>
</dbReference>
<dbReference type="Proteomes" id="UP000077202">
    <property type="component" value="Unassembled WGS sequence"/>
</dbReference>
<keyword evidence="3" id="KW-1185">Reference proteome</keyword>
<evidence type="ECO:0000256" key="1">
    <source>
        <dbReference type="SAM" id="Phobius"/>
    </source>
</evidence>
<accession>A0A176W1T8</accession>
<dbReference type="SUPFAM" id="SSF53448">
    <property type="entry name" value="Nucleotide-diphospho-sugar transferases"/>
    <property type="match status" value="2"/>
</dbReference>
<dbReference type="PANTHER" id="PTHR33604:SF1">
    <property type="entry name" value="GLYCOSYLTRANSFERASE FAMILY PROTEIN 2"/>
    <property type="match status" value="1"/>
</dbReference>
<keyword evidence="1" id="KW-0812">Transmembrane</keyword>